<dbReference type="GO" id="GO:0009307">
    <property type="term" value="P:DNA restriction-modification system"/>
    <property type="evidence" value="ECO:0007669"/>
    <property type="project" value="InterPro"/>
</dbReference>
<sequence length="60" mass="6893">KVGVGIVREVIGVHNIKRATKSIIVTTSFFSPDAKKEAQNFEHQLDLKDYDSIKDWLKDY</sequence>
<dbReference type="AlphaFoldDB" id="A0A3B0T945"/>
<dbReference type="Pfam" id="PF04471">
    <property type="entry name" value="Mrr_cat"/>
    <property type="match status" value="1"/>
</dbReference>
<feature type="domain" description="Restriction endonuclease type IV Mrr" evidence="1">
    <location>
        <begin position="1"/>
        <end position="57"/>
    </location>
</feature>
<accession>A0A3B0T945</accession>
<organism evidence="2">
    <name type="scientific">hydrothermal vent metagenome</name>
    <dbReference type="NCBI Taxonomy" id="652676"/>
    <lineage>
        <taxon>unclassified sequences</taxon>
        <taxon>metagenomes</taxon>
        <taxon>ecological metagenomes</taxon>
    </lineage>
</organism>
<dbReference type="GO" id="GO:0003677">
    <property type="term" value="F:DNA binding"/>
    <property type="evidence" value="ECO:0007669"/>
    <property type="project" value="InterPro"/>
</dbReference>
<dbReference type="SUPFAM" id="SSF52980">
    <property type="entry name" value="Restriction endonuclease-like"/>
    <property type="match status" value="1"/>
</dbReference>
<dbReference type="EMBL" id="UOEN01000226">
    <property type="protein sequence ID" value="VAW14578.1"/>
    <property type="molecule type" value="Genomic_DNA"/>
</dbReference>
<protein>
    <recommendedName>
        <fullName evidence="1">Restriction endonuclease type IV Mrr domain-containing protein</fullName>
    </recommendedName>
</protein>
<feature type="non-terminal residue" evidence="2">
    <location>
        <position position="1"/>
    </location>
</feature>
<gene>
    <name evidence="2" type="ORF">MNBD_BACTEROID05-1222</name>
</gene>
<dbReference type="GO" id="GO:0004519">
    <property type="term" value="F:endonuclease activity"/>
    <property type="evidence" value="ECO:0007669"/>
    <property type="project" value="InterPro"/>
</dbReference>
<dbReference type="InterPro" id="IPR011335">
    <property type="entry name" value="Restrct_endonuc-II-like"/>
</dbReference>
<reference evidence="2" key="1">
    <citation type="submission" date="2018-06" db="EMBL/GenBank/DDBJ databases">
        <authorList>
            <person name="Zhirakovskaya E."/>
        </authorList>
    </citation>
    <scope>NUCLEOTIDE SEQUENCE</scope>
</reference>
<evidence type="ECO:0000313" key="2">
    <source>
        <dbReference type="EMBL" id="VAW14578.1"/>
    </source>
</evidence>
<dbReference type="InterPro" id="IPR011856">
    <property type="entry name" value="tRNA_endonuc-like_dom_sf"/>
</dbReference>
<evidence type="ECO:0000259" key="1">
    <source>
        <dbReference type="Pfam" id="PF04471"/>
    </source>
</evidence>
<dbReference type="Gene3D" id="3.40.1350.10">
    <property type="match status" value="1"/>
</dbReference>
<dbReference type="InterPro" id="IPR007560">
    <property type="entry name" value="Restrct_endonuc_IV_Mrr"/>
</dbReference>
<name>A0A3B0T945_9ZZZZ</name>
<proteinExistence type="predicted"/>